<dbReference type="PANTHER" id="PTHR10044">
    <property type="entry name" value="INHIBITOR OF APOPTOSIS"/>
    <property type="match status" value="1"/>
</dbReference>
<keyword evidence="2" id="KW-1185">Reference proteome</keyword>
<dbReference type="Gene3D" id="1.10.1170.10">
    <property type="entry name" value="Inhibitor Of Apoptosis Protein (2mihbC-IAP-1), Chain A"/>
    <property type="match status" value="2"/>
</dbReference>
<dbReference type="InterPro" id="IPR001370">
    <property type="entry name" value="BIR_rpt"/>
</dbReference>
<evidence type="ECO:0000313" key="2">
    <source>
        <dbReference type="Proteomes" id="UP000507470"/>
    </source>
</evidence>
<dbReference type="GO" id="GO:0051726">
    <property type="term" value="P:regulation of cell cycle"/>
    <property type="evidence" value="ECO:0007669"/>
    <property type="project" value="TreeGrafter"/>
</dbReference>
<dbReference type="SMART" id="SM00238">
    <property type="entry name" value="BIR"/>
    <property type="match status" value="1"/>
</dbReference>
<gene>
    <name evidence="1" type="ORF">MCOR_30149</name>
</gene>
<protein>
    <submittedName>
        <fullName evidence="1">XIAP</fullName>
        <ecNumber evidence="1">2.3.2.27</ecNumber>
    </submittedName>
</protein>
<dbReference type="EMBL" id="CACVKT020005515">
    <property type="protein sequence ID" value="CAC5395479.1"/>
    <property type="molecule type" value="Genomic_DNA"/>
</dbReference>
<reference evidence="1 2" key="1">
    <citation type="submission" date="2020-06" db="EMBL/GenBank/DDBJ databases">
        <authorList>
            <person name="Li R."/>
            <person name="Bekaert M."/>
        </authorList>
    </citation>
    <scope>NUCLEOTIDE SEQUENCE [LARGE SCALE GENOMIC DNA]</scope>
    <source>
        <strain evidence="2">wild</strain>
    </source>
</reference>
<organism evidence="1 2">
    <name type="scientific">Mytilus coruscus</name>
    <name type="common">Sea mussel</name>
    <dbReference type="NCBI Taxonomy" id="42192"/>
    <lineage>
        <taxon>Eukaryota</taxon>
        <taxon>Metazoa</taxon>
        <taxon>Spiralia</taxon>
        <taxon>Lophotrochozoa</taxon>
        <taxon>Mollusca</taxon>
        <taxon>Bivalvia</taxon>
        <taxon>Autobranchia</taxon>
        <taxon>Pteriomorphia</taxon>
        <taxon>Mytilida</taxon>
        <taxon>Mytiloidea</taxon>
        <taxon>Mytilidae</taxon>
        <taxon>Mytilinae</taxon>
        <taxon>Mytilus</taxon>
    </lineage>
</organism>
<dbReference type="GO" id="GO:0061630">
    <property type="term" value="F:ubiquitin protein ligase activity"/>
    <property type="evidence" value="ECO:0007669"/>
    <property type="project" value="UniProtKB-EC"/>
</dbReference>
<dbReference type="GO" id="GO:0005634">
    <property type="term" value="C:nucleus"/>
    <property type="evidence" value="ECO:0007669"/>
    <property type="project" value="TreeGrafter"/>
</dbReference>
<dbReference type="InterPro" id="IPR050784">
    <property type="entry name" value="IAP"/>
</dbReference>
<sequence>MENQKKFRKPALHILYCETCETRTSYLEWIGEKTPTEAHCNLSPNCELAKKIHKITTGWSNYTVCFCCGLWVAELEKDEDPWIVHAKYCPGCLFLKKSKGLEYIRDVQKEWRKIYKPLKPDIEDEAHRIKTFKLSDEYNGSKKAETLAKAGFFLECIAGEKLKVVCHYCNCNIESWINECDPWVVHVKRMTEYKLYAFDTLCGDESERSNLQVGSGQFDDANINAAESSFSDESVTIDPSVDMTSVEVLIYWVRTGTLRVHISIEGDHLNAVTDTGAEVTSMKKFVKITENRRQSIYRAERNLVVAEAGK</sequence>
<accession>A0A6J8CJM5</accession>
<dbReference type="PANTHER" id="PTHR10044:SF139">
    <property type="entry name" value="DEATH-ASSOCIATED INHIBITOR OF APOPTOSIS 2"/>
    <property type="match status" value="1"/>
</dbReference>
<keyword evidence="1" id="KW-0808">Transferase</keyword>
<dbReference type="PROSITE" id="PS50143">
    <property type="entry name" value="BIR_REPEAT_2"/>
    <property type="match status" value="2"/>
</dbReference>
<dbReference type="EC" id="2.3.2.27" evidence="1"/>
<dbReference type="AlphaFoldDB" id="A0A6J8CJM5"/>
<dbReference type="Proteomes" id="UP000507470">
    <property type="component" value="Unassembled WGS sequence"/>
</dbReference>
<dbReference type="GO" id="GO:0005737">
    <property type="term" value="C:cytoplasm"/>
    <property type="evidence" value="ECO:0007669"/>
    <property type="project" value="TreeGrafter"/>
</dbReference>
<evidence type="ECO:0000313" key="1">
    <source>
        <dbReference type="EMBL" id="CAC5395479.1"/>
    </source>
</evidence>
<proteinExistence type="predicted"/>
<dbReference type="Pfam" id="PF00653">
    <property type="entry name" value="BIR"/>
    <property type="match status" value="2"/>
</dbReference>
<name>A0A6J8CJM5_MYTCO</name>
<keyword evidence="1" id="KW-0012">Acyltransferase</keyword>
<dbReference type="SUPFAM" id="SSF57924">
    <property type="entry name" value="Inhibitor of apoptosis (IAP) repeat"/>
    <property type="match status" value="2"/>
</dbReference>
<dbReference type="OrthoDB" id="6137282at2759"/>